<feature type="region of interest" description="Disordered" evidence="7">
    <location>
        <begin position="388"/>
        <end position="416"/>
    </location>
</feature>
<evidence type="ECO:0000256" key="7">
    <source>
        <dbReference type="SAM" id="MobiDB-lite"/>
    </source>
</evidence>
<dbReference type="InterPro" id="IPR001747">
    <property type="entry name" value="Vitellogenin_N"/>
</dbReference>
<reference evidence="9 10" key="1">
    <citation type="submission" date="2015-04" db="EMBL/GenBank/DDBJ databases">
        <title>Lasius niger genome sequencing.</title>
        <authorList>
            <person name="Konorov E.A."/>
            <person name="Nikitin M.A."/>
            <person name="Kirill M.V."/>
            <person name="Chang P."/>
        </authorList>
    </citation>
    <scope>NUCLEOTIDE SEQUENCE [LARGE SCALE GENOMIC DNA]</scope>
    <source>
        <tissue evidence="9">Whole</tissue>
    </source>
</reference>
<accession>A0A0J7NV28</accession>
<sequence length="1751" mass="200403">MFTISHLAVKIKNPLILNGRDALVAGKDDYTSNEEEDESCSHKFRKNTDKAETVKTLLETFKLNGTFYYYVHMYNNPYLLDEAEIERKAFCFAFCFQILILSGGCIPDAAMIHAARKRRQKARELGTDYIPIEEQSDDKGKSRLIREEDHDRSDDDDSQDRLDMTVNTEARDKEKRREAFLASQVPKFSENESEHENEEEEWEAQQIRKGVTGAQIAAAQQDSMLQQQYTMGMNVNQIIGTGVSLEMVLMPAPPPPPSIQPPDPTKIVPLTPQEVVSRMRARLDSLKEVHKRHQEDQERLEQELLQTVKELDEGEVRTPHYAQRFRYYQELRGYVTDLVECLDEKLPLVIELEQRWLDLYGERSTELMERRRQDTRDQAEEITAARGQAMRRGPEVEAHVRRATEREGRRARRRRARELASNMPKHIDGMSSDDEVTEQQNLAFKQTKDEIDSDCKNIFSDVMEEYCTVRGILSKFESWRETDIDAYTEAYVSLCLPKIISPIIRLQLVTWNPIMESADVERTKWYNTLLLYALDTKETEESLKRDPDVRLIPSAIEKIVIPKLTSIIEKIWDPMSTSQTLRLVGAINRQVKEYPNLNDTSKQLEILFNAILDKIKAAVENDVFIPIFPKQVLDTKHQFFQRQFAMAVKLLRNLLSWQGLLGDMQLKNLALGSLLNRYLLAGLRVSYPTDALFKANMIMSTLPRAWLQGETIEHLRMFAALIQQLSEQLDQANPAHNNGNVAQSLFRSGKEYIYSYNATSSTGVLVPSNAASSWNLNGKLVIQAEDDFVTVQLQSLRTKMWNGNVKEPSENIDIYDNAVELLRPFRVSYNKGLIENFSVETEPVWATNIKRSIAGILQLDLPNLEKEVAFHSSEINHYGKCNIDYVVSFEGDTQRLIRKSLDPRLCTGHPYRNWSNVPKVQCTDEDQNPVLKSSERLYKLKTDRHIRDIIFVNTSGGIYVQPFQSMGEAHYHFVQQTIELSSVKDITNKIVTNNLRTTILQHELPEADLTQGRGTPDKNFIFKSISRLLDRLSYRLENPGLDTEIHNLHNTTISVLLYYLDMLDRVDLEKAYNRISGTSYKEETIRNMFLEALPQVGSRESALFILDLIQGNKVSDVSAIQLLMRLPFHLRRSDAQLLVSLQPLLTLPSKISAEVQNTAILTYGTLIYKTCLVHCPYEMLDDYVRLYLDQFTESTQYEQKMVWLEGLANIQLGRVVEFLEPIASGSNAELRHFRALAAWASSPTAPLRPDVTVNIANIELPELGGRLKANVFDCDIPTQYKTLINDIWSSHQSNYQTWPSMKFVLIGLHFLDYFTYMPPSGSCGVSAYIEAVKSAPSQTKLEYVNSENRHILSLTHQDLQSSQVVHQWFLAALYESTGWLSDVIKLKAHKIVPGERIFKFCVEIERHVPWQWEFLSNEPSDSSRIKLNIIWGLSDSVKGKCSGSSISINLIGEISSKQLEESKEANWPYGECKKESIGKEFVPYTRSCYEASRELSTLRKYTILARSENVSEKDELPESLSKLVGKMYLFYDLIGGNSSNARKSDEIAMTAIFPKESNVGELQLNGDKVAIEYNSRYIEPFLTRTRIHKYMEILLFRMFSSTCIVTSDSIKSAYNTDNTFAENSEVILLGQCYDENPRLALTAANSMHGINVNLTDESGTIRIVADTDRGTLYNATSSIKVQSDHEFHTLGTKMIKMNGKAIDILLPNIFLFIHWTREQILLFFPNHVLDFSCGVCTLDHPNVDGLYEKLI</sequence>
<evidence type="ECO:0000259" key="8">
    <source>
        <dbReference type="PROSITE" id="PS51211"/>
    </source>
</evidence>
<dbReference type="Pfam" id="PF01347">
    <property type="entry name" value="Vitellogenin_N"/>
    <property type="match status" value="1"/>
</dbReference>
<dbReference type="InterPro" id="IPR028211">
    <property type="entry name" value="Ntr2"/>
</dbReference>
<evidence type="ECO:0000256" key="1">
    <source>
        <dbReference type="ARBA" id="ARBA00004123"/>
    </source>
</evidence>
<feature type="domain" description="Vitellogenin" evidence="8">
    <location>
        <begin position="746"/>
        <end position="1256"/>
    </location>
</feature>
<evidence type="ECO:0000256" key="5">
    <source>
        <dbReference type="PROSITE-ProRule" id="PRU00557"/>
    </source>
</evidence>
<comment type="caution">
    <text evidence="5">Lacks conserved residue(s) required for the propagation of feature annotation.</text>
</comment>
<evidence type="ECO:0000256" key="6">
    <source>
        <dbReference type="SAM" id="Coils"/>
    </source>
</evidence>
<dbReference type="InterPro" id="IPR022783">
    <property type="entry name" value="GCFC_dom"/>
</dbReference>
<dbReference type="InterPro" id="IPR015816">
    <property type="entry name" value="Vitellinogen_b-sht_N"/>
</dbReference>
<organism evidence="9 10">
    <name type="scientific">Lasius niger</name>
    <name type="common">Black garden ant</name>
    <dbReference type="NCBI Taxonomy" id="67767"/>
    <lineage>
        <taxon>Eukaryota</taxon>
        <taxon>Metazoa</taxon>
        <taxon>Ecdysozoa</taxon>
        <taxon>Arthropoda</taxon>
        <taxon>Hexapoda</taxon>
        <taxon>Insecta</taxon>
        <taxon>Pterygota</taxon>
        <taxon>Neoptera</taxon>
        <taxon>Endopterygota</taxon>
        <taxon>Hymenoptera</taxon>
        <taxon>Apocrita</taxon>
        <taxon>Aculeata</taxon>
        <taxon>Formicoidea</taxon>
        <taxon>Formicidae</taxon>
        <taxon>Formicinae</taxon>
        <taxon>Lasius</taxon>
        <taxon>Lasius</taxon>
    </lineage>
</organism>
<comment type="similarity">
    <text evidence="2">Belongs to the GCF family.</text>
</comment>
<dbReference type="GO" id="GO:0003677">
    <property type="term" value="F:DNA binding"/>
    <property type="evidence" value="ECO:0007669"/>
    <property type="project" value="UniProtKB-KW"/>
</dbReference>
<keyword evidence="6" id="KW-0175">Coiled coil</keyword>
<keyword evidence="4" id="KW-0539">Nucleus</keyword>
<dbReference type="GO" id="GO:0005319">
    <property type="term" value="F:lipid transporter activity"/>
    <property type="evidence" value="ECO:0007669"/>
    <property type="project" value="InterPro"/>
</dbReference>
<keyword evidence="3" id="KW-0732">Signal</keyword>
<evidence type="ECO:0000313" key="9">
    <source>
        <dbReference type="EMBL" id="KMQ96250.1"/>
    </source>
</evidence>
<dbReference type="Proteomes" id="UP000036403">
    <property type="component" value="Unassembled WGS sequence"/>
</dbReference>
<keyword evidence="9" id="KW-0238">DNA-binding</keyword>
<comment type="subcellular location">
    <subcellularLocation>
        <location evidence="1">Nucleus</location>
    </subcellularLocation>
</comment>
<dbReference type="SMART" id="SM00638">
    <property type="entry name" value="LPD_N"/>
    <property type="match status" value="1"/>
</dbReference>
<dbReference type="Pfam" id="PF07842">
    <property type="entry name" value="GCFC"/>
    <property type="match status" value="1"/>
</dbReference>
<evidence type="ECO:0000256" key="2">
    <source>
        <dbReference type="ARBA" id="ARBA00010801"/>
    </source>
</evidence>
<dbReference type="InterPro" id="IPR012890">
    <property type="entry name" value="GCFC2-like"/>
</dbReference>
<dbReference type="PANTHER" id="PTHR12214">
    <property type="entry name" value="GC-RICH SEQUENCE DNA-BINDING FACTOR"/>
    <property type="match status" value="1"/>
</dbReference>
<feature type="region of interest" description="Disordered" evidence="7">
    <location>
        <begin position="126"/>
        <end position="202"/>
    </location>
</feature>
<dbReference type="InterPro" id="IPR011030">
    <property type="entry name" value="Lipovitellin_superhlx_dom"/>
</dbReference>
<evidence type="ECO:0000256" key="3">
    <source>
        <dbReference type="ARBA" id="ARBA00022729"/>
    </source>
</evidence>
<gene>
    <name evidence="9" type="ORF">RF55_3479</name>
</gene>
<name>A0A0J7NV28_LASNI</name>
<dbReference type="STRING" id="67767.A0A0J7NV28"/>
<dbReference type="Gene3D" id="1.25.10.20">
    <property type="entry name" value="Vitellinogen, superhelical"/>
    <property type="match status" value="1"/>
</dbReference>
<dbReference type="PANTHER" id="PTHR12214:SF0">
    <property type="entry name" value="LD29489P"/>
    <property type="match status" value="1"/>
</dbReference>
<dbReference type="GO" id="GO:0000390">
    <property type="term" value="P:spliceosomal complex disassembly"/>
    <property type="evidence" value="ECO:0007669"/>
    <property type="project" value="InterPro"/>
</dbReference>
<keyword evidence="10" id="KW-1185">Reference proteome</keyword>
<feature type="compositionally biased region" description="Basic and acidic residues" evidence="7">
    <location>
        <begin position="392"/>
        <end position="408"/>
    </location>
</feature>
<protein>
    <submittedName>
        <fullName evidence="9">Gc-rich sequence dna-binding factor 1-like protein</fullName>
    </submittedName>
</protein>
<dbReference type="PaxDb" id="67767-A0A0J7NV28"/>
<feature type="compositionally biased region" description="Basic and acidic residues" evidence="7">
    <location>
        <begin position="137"/>
        <end position="179"/>
    </location>
</feature>
<evidence type="ECO:0000256" key="4">
    <source>
        <dbReference type="ARBA" id="ARBA00023242"/>
    </source>
</evidence>
<dbReference type="GO" id="GO:0071008">
    <property type="term" value="C:U2-type post-mRNA release spliceosomal complex"/>
    <property type="evidence" value="ECO:0007669"/>
    <property type="project" value="InterPro"/>
</dbReference>
<feature type="coiled-coil region" evidence="6">
    <location>
        <begin position="276"/>
        <end position="317"/>
    </location>
</feature>
<dbReference type="SUPFAM" id="SSF48431">
    <property type="entry name" value="Lipovitellin-phosvitin complex, superhelical domain"/>
    <property type="match status" value="1"/>
</dbReference>
<dbReference type="Gene3D" id="2.30.230.10">
    <property type="entry name" value="Lipovitellin, beta-sheet shell regions, chain A"/>
    <property type="match status" value="1"/>
</dbReference>
<evidence type="ECO:0000313" key="10">
    <source>
        <dbReference type="Proteomes" id="UP000036403"/>
    </source>
</evidence>
<comment type="caution">
    <text evidence="9">The sequence shown here is derived from an EMBL/GenBank/DDBJ whole genome shotgun (WGS) entry which is preliminary data.</text>
</comment>
<dbReference type="InterPro" id="IPR015819">
    <property type="entry name" value="Lipid_transp_b-sht_shell"/>
</dbReference>
<dbReference type="PROSITE" id="PS51211">
    <property type="entry name" value="VITELLOGENIN"/>
    <property type="match status" value="1"/>
</dbReference>
<dbReference type="OrthoDB" id="5956066at2759"/>
<dbReference type="SUPFAM" id="SSF56968">
    <property type="entry name" value="Lipovitellin-phosvitin complex, beta-sheet shell regions"/>
    <property type="match status" value="1"/>
</dbReference>
<dbReference type="Pfam" id="PF15458">
    <property type="entry name" value="NTR2"/>
    <property type="match status" value="1"/>
</dbReference>
<dbReference type="EMBL" id="LBMM01001478">
    <property type="protein sequence ID" value="KMQ96250.1"/>
    <property type="molecule type" value="Genomic_DNA"/>
</dbReference>
<proteinExistence type="inferred from homology"/>